<dbReference type="SUPFAM" id="SSF158472">
    <property type="entry name" value="HAMP domain-like"/>
    <property type="match status" value="1"/>
</dbReference>
<keyword evidence="6" id="KW-0808">Transferase</keyword>
<gene>
    <name evidence="15" type="ORF">CF651_10405</name>
</gene>
<dbReference type="AlphaFoldDB" id="A0A229US26"/>
<feature type="transmembrane region" description="Helical" evidence="12">
    <location>
        <begin position="187"/>
        <end position="209"/>
    </location>
</feature>
<dbReference type="InterPro" id="IPR050351">
    <property type="entry name" value="BphY/WalK/GraS-like"/>
</dbReference>
<dbReference type="OrthoDB" id="335833at2"/>
<evidence type="ECO:0000259" key="13">
    <source>
        <dbReference type="PROSITE" id="PS50109"/>
    </source>
</evidence>
<dbReference type="Gene3D" id="1.10.287.130">
    <property type="match status" value="1"/>
</dbReference>
<evidence type="ECO:0000256" key="12">
    <source>
        <dbReference type="SAM" id="Phobius"/>
    </source>
</evidence>
<keyword evidence="4" id="KW-1003">Cell membrane</keyword>
<dbReference type="InterPro" id="IPR005467">
    <property type="entry name" value="His_kinase_dom"/>
</dbReference>
<feature type="transmembrane region" description="Helical" evidence="12">
    <location>
        <begin position="21"/>
        <end position="43"/>
    </location>
</feature>
<evidence type="ECO:0000313" key="16">
    <source>
        <dbReference type="Proteomes" id="UP000215509"/>
    </source>
</evidence>
<evidence type="ECO:0000256" key="10">
    <source>
        <dbReference type="ARBA" id="ARBA00023012"/>
    </source>
</evidence>
<evidence type="ECO:0000313" key="15">
    <source>
        <dbReference type="EMBL" id="OXM86336.1"/>
    </source>
</evidence>
<keyword evidence="12" id="KW-0812">Transmembrane</keyword>
<dbReference type="SMART" id="SM00387">
    <property type="entry name" value="HATPase_c"/>
    <property type="match status" value="1"/>
</dbReference>
<evidence type="ECO:0000259" key="14">
    <source>
        <dbReference type="PROSITE" id="PS50885"/>
    </source>
</evidence>
<dbReference type="Gene3D" id="6.10.340.10">
    <property type="match status" value="1"/>
</dbReference>
<dbReference type="FunFam" id="1.10.287.130:FF:000001">
    <property type="entry name" value="Two-component sensor histidine kinase"/>
    <property type="match status" value="1"/>
</dbReference>
<feature type="domain" description="HAMP" evidence="14">
    <location>
        <begin position="210"/>
        <end position="263"/>
    </location>
</feature>
<keyword evidence="7" id="KW-0547">Nucleotide-binding</keyword>
<dbReference type="Pfam" id="PF00672">
    <property type="entry name" value="HAMP"/>
    <property type="match status" value="1"/>
</dbReference>
<sequence length="494" mass="56023">MSAVFARCLRFFAPQSLRYQLLSRSLFILAGLLLLIGVFQYIFMQQFLYKNKAETMQSQAISLPREAWNRFDRDRDKTGEKENNPPRMDRPMLFVPETTIAYIDAEGNYNLVSEPPNSSGKGPKLSTEAYAELLNSEGKLPYRVLQDSNGEEQLVSFQPVGPRGRPVGLFQLSSSTIPLKNLLFRQLMTFVGLSLVAMIFGLLTFLPVLRRTLVPLFTMVDTMEQIDAGKLNERLPVQQGQLEIDRLSMSFNAMLERLEESFEAEKEAKEQMRRFIADASHELRTPLTSIHGFLEILLRGAASHPDQLEKALKSMYGESERINKLVQDLFMLARLDRTPTFEVKEERLDRMLHDMEPQLRLLAGNRTVAFALQPDLKCHCNQDKIKQVVLNLFQNAIQHTDAQQGHIEVALREDPKSRRIVLSVKDNGPGIPEEHKAHLFDRFYRIETSRARKYGGAGLGLSITKSIVDIHGGTIGVESEVGEGSTFTVRLPQA</sequence>
<dbReference type="EMBL" id="NMQW01000015">
    <property type="protein sequence ID" value="OXM86336.1"/>
    <property type="molecule type" value="Genomic_DNA"/>
</dbReference>
<keyword evidence="11 12" id="KW-0472">Membrane</keyword>
<dbReference type="SMART" id="SM00304">
    <property type="entry name" value="HAMP"/>
    <property type="match status" value="1"/>
</dbReference>
<evidence type="ECO:0000256" key="4">
    <source>
        <dbReference type="ARBA" id="ARBA00022475"/>
    </source>
</evidence>
<evidence type="ECO:0000256" key="7">
    <source>
        <dbReference type="ARBA" id="ARBA00022741"/>
    </source>
</evidence>
<dbReference type="CDD" id="cd00082">
    <property type="entry name" value="HisKA"/>
    <property type="match status" value="1"/>
</dbReference>
<dbReference type="InterPro" id="IPR004358">
    <property type="entry name" value="Sig_transdc_His_kin-like_C"/>
</dbReference>
<evidence type="ECO:0000256" key="8">
    <source>
        <dbReference type="ARBA" id="ARBA00022777"/>
    </source>
</evidence>
<dbReference type="SUPFAM" id="SSF55874">
    <property type="entry name" value="ATPase domain of HSP90 chaperone/DNA topoisomerase II/histidine kinase"/>
    <property type="match status" value="1"/>
</dbReference>
<dbReference type="InterPro" id="IPR003661">
    <property type="entry name" value="HisK_dim/P_dom"/>
</dbReference>
<name>A0A229US26_9BACL</name>
<keyword evidence="8 15" id="KW-0418">Kinase</keyword>
<reference evidence="15 16" key="1">
    <citation type="submission" date="2017-07" db="EMBL/GenBank/DDBJ databases">
        <title>Genome sequencing and assembly of Paenibacillus rigui.</title>
        <authorList>
            <person name="Mayilraj S."/>
        </authorList>
    </citation>
    <scope>NUCLEOTIDE SEQUENCE [LARGE SCALE GENOMIC DNA]</scope>
    <source>
        <strain evidence="15 16">JCM 16352</strain>
    </source>
</reference>
<dbReference type="EC" id="2.7.13.3" evidence="3"/>
<dbReference type="PANTHER" id="PTHR45453">
    <property type="entry name" value="PHOSPHATE REGULON SENSOR PROTEIN PHOR"/>
    <property type="match status" value="1"/>
</dbReference>
<organism evidence="15 16">
    <name type="scientific">Paenibacillus rigui</name>
    <dbReference type="NCBI Taxonomy" id="554312"/>
    <lineage>
        <taxon>Bacteria</taxon>
        <taxon>Bacillati</taxon>
        <taxon>Bacillota</taxon>
        <taxon>Bacilli</taxon>
        <taxon>Bacillales</taxon>
        <taxon>Paenibacillaceae</taxon>
        <taxon>Paenibacillus</taxon>
    </lineage>
</organism>
<dbReference type="PROSITE" id="PS50885">
    <property type="entry name" value="HAMP"/>
    <property type="match status" value="1"/>
</dbReference>
<dbReference type="GO" id="GO:0005524">
    <property type="term" value="F:ATP binding"/>
    <property type="evidence" value="ECO:0007669"/>
    <property type="project" value="UniProtKB-KW"/>
</dbReference>
<dbReference type="Pfam" id="PF00512">
    <property type="entry name" value="HisKA"/>
    <property type="match status" value="1"/>
</dbReference>
<dbReference type="InterPro" id="IPR003660">
    <property type="entry name" value="HAMP_dom"/>
</dbReference>
<dbReference type="InterPro" id="IPR003594">
    <property type="entry name" value="HATPase_dom"/>
</dbReference>
<dbReference type="PROSITE" id="PS50109">
    <property type="entry name" value="HIS_KIN"/>
    <property type="match status" value="1"/>
</dbReference>
<dbReference type="RefSeq" id="WP_094014794.1">
    <property type="nucleotide sequence ID" value="NZ_NMQW01000015.1"/>
</dbReference>
<dbReference type="Gene3D" id="3.30.565.10">
    <property type="entry name" value="Histidine kinase-like ATPase, C-terminal domain"/>
    <property type="match status" value="1"/>
</dbReference>
<keyword evidence="10" id="KW-0902">Two-component regulatory system</keyword>
<keyword evidence="5" id="KW-0597">Phosphoprotein</keyword>
<evidence type="ECO:0000256" key="3">
    <source>
        <dbReference type="ARBA" id="ARBA00012438"/>
    </source>
</evidence>
<dbReference type="SMART" id="SM00388">
    <property type="entry name" value="HisKA"/>
    <property type="match status" value="1"/>
</dbReference>
<dbReference type="PRINTS" id="PR00344">
    <property type="entry name" value="BCTRLSENSOR"/>
</dbReference>
<dbReference type="GO" id="GO:0000155">
    <property type="term" value="F:phosphorelay sensor kinase activity"/>
    <property type="evidence" value="ECO:0007669"/>
    <property type="project" value="InterPro"/>
</dbReference>
<accession>A0A229US26</accession>
<proteinExistence type="predicted"/>
<evidence type="ECO:0000256" key="6">
    <source>
        <dbReference type="ARBA" id="ARBA00022679"/>
    </source>
</evidence>
<evidence type="ECO:0000256" key="9">
    <source>
        <dbReference type="ARBA" id="ARBA00022840"/>
    </source>
</evidence>
<dbReference type="PANTHER" id="PTHR45453:SF1">
    <property type="entry name" value="PHOSPHATE REGULON SENSOR PROTEIN PHOR"/>
    <property type="match status" value="1"/>
</dbReference>
<evidence type="ECO:0000256" key="5">
    <source>
        <dbReference type="ARBA" id="ARBA00022553"/>
    </source>
</evidence>
<dbReference type="CDD" id="cd06225">
    <property type="entry name" value="HAMP"/>
    <property type="match status" value="1"/>
</dbReference>
<dbReference type="Proteomes" id="UP000215509">
    <property type="component" value="Unassembled WGS sequence"/>
</dbReference>
<keyword evidence="16" id="KW-1185">Reference proteome</keyword>
<comment type="caution">
    <text evidence="15">The sequence shown here is derived from an EMBL/GenBank/DDBJ whole genome shotgun (WGS) entry which is preliminary data.</text>
</comment>
<dbReference type="InterPro" id="IPR036097">
    <property type="entry name" value="HisK_dim/P_sf"/>
</dbReference>
<comment type="catalytic activity">
    <reaction evidence="1">
        <text>ATP + protein L-histidine = ADP + protein N-phospho-L-histidine.</text>
        <dbReference type="EC" id="2.7.13.3"/>
    </reaction>
</comment>
<keyword evidence="9" id="KW-0067">ATP-binding</keyword>
<dbReference type="GO" id="GO:0005886">
    <property type="term" value="C:plasma membrane"/>
    <property type="evidence" value="ECO:0007669"/>
    <property type="project" value="UniProtKB-SubCell"/>
</dbReference>
<dbReference type="FunFam" id="3.30.565.10:FF:000006">
    <property type="entry name" value="Sensor histidine kinase WalK"/>
    <property type="match status" value="1"/>
</dbReference>
<dbReference type="GO" id="GO:0004721">
    <property type="term" value="F:phosphoprotein phosphatase activity"/>
    <property type="evidence" value="ECO:0007669"/>
    <property type="project" value="TreeGrafter"/>
</dbReference>
<evidence type="ECO:0000256" key="1">
    <source>
        <dbReference type="ARBA" id="ARBA00000085"/>
    </source>
</evidence>
<dbReference type="InterPro" id="IPR036890">
    <property type="entry name" value="HATPase_C_sf"/>
</dbReference>
<dbReference type="CDD" id="cd00075">
    <property type="entry name" value="HATPase"/>
    <property type="match status" value="1"/>
</dbReference>
<evidence type="ECO:0000256" key="11">
    <source>
        <dbReference type="ARBA" id="ARBA00023136"/>
    </source>
</evidence>
<evidence type="ECO:0000256" key="2">
    <source>
        <dbReference type="ARBA" id="ARBA00004651"/>
    </source>
</evidence>
<dbReference type="SUPFAM" id="SSF47384">
    <property type="entry name" value="Homodimeric domain of signal transducing histidine kinase"/>
    <property type="match status" value="1"/>
</dbReference>
<dbReference type="GO" id="GO:0016036">
    <property type="term" value="P:cellular response to phosphate starvation"/>
    <property type="evidence" value="ECO:0007669"/>
    <property type="project" value="TreeGrafter"/>
</dbReference>
<keyword evidence="12" id="KW-1133">Transmembrane helix</keyword>
<comment type="subcellular location">
    <subcellularLocation>
        <location evidence="2">Cell membrane</location>
        <topology evidence="2">Multi-pass membrane protein</topology>
    </subcellularLocation>
</comment>
<dbReference type="Pfam" id="PF02518">
    <property type="entry name" value="HATPase_c"/>
    <property type="match status" value="1"/>
</dbReference>
<feature type="domain" description="Histidine kinase" evidence="13">
    <location>
        <begin position="278"/>
        <end position="494"/>
    </location>
</feature>
<protein>
    <recommendedName>
        <fullName evidence="3">histidine kinase</fullName>
        <ecNumber evidence="3">2.7.13.3</ecNumber>
    </recommendedName>
</protein>